<evidence type="ECO:0000259" key="2">
    <source>
        <dbReference type="PROSITE" id="PS51833"/>
    </source>
</evidence>
<dbReference type="InterPro" id="IPR014408">
    <property type="entry name" value="dGMP_Pdiesterase_EAL/HD-GYP"/>
</dbReference>
<dbReference type="SUPFAM" id="SSF109604">
    <property type="entry name" value="HD-domain/PDEase-like"/>
    <property type="match status" value="1"/>
</dbReference>
<feature type="domain" description="HDOD" evidence="2">
    <location>
        <begin position="200"/>
        <end position="391"/>
    </location>
</feature>
<dbReference type="InterPro" id="IPR013976">
    <property type="entry name" value="HDOD"/>
</dbReference>
<dbReference type="Proteomes" id="UP000682928">
    <property type="component" value="Chromosome"/>
</dbReference>
<evidence type="ECO:0000313" key="4">
    <source>
        <dbReference type="Proteomes" id="UP000682928"/>
    </source>
</evidence>
<dbReference type="RefSeq" id="WP_088221487.1">
    <property type="nucleotide sequence ID" value="NZ_AP024590.1"/>
</dbReference>
<dbReference type="PANTHER" id="PTHR33525:SF4">
    <property type="entry name" value="CYCLIC DI-GMP PHOSPHODIESTERASE CDGJ"/>
    <property type="match status" value="1"/>
</dbReference>
<dbReference type="PROSITE" id="PS50883">
    <property type="entry name" value="EAL"/>
    <property type="match status" value="1"/>
</dbReference>
<gene>
    <name evidence="3" type="ORF">ENKO_10100</name>
</gene>
<dbReference type="InterPro" id="IPR052340">
    <property type="entry name" value="RNase_Y/CdgJ"/>
</dbReference>
<evidence type="ECO:0000259" key="1">
    <source>
        <dbReference type="PROSITE" id="PS50883"/>
    </source>
</evidence>
<proteinExistence type="predicted"/>
<dbReference type="PANTHER" id="PTHR33525">
    <property type="match status" value="1"/>
</dbReference>
<dbReference type="InterPro" id="IPR035919">
    <property type="entry name" value="EAL_sf"/>
</dbReference>
<dbReference type="PIRSF" id="PIRSF003180">
    <property type="entry name" value="DiGMPpdiest_YuxH"/>
    <property type="match status" value="1"/>
</dbReference>
<accession>A0AA86IQI9</accession>
<dbReference type="Gene3D" id="3.20.20.450">
    <property type="entry name" value="EAL domain"/>
    <property type="match status" value="1"/>
</dbReference>
<evidence type="ECO:0000313" key="3">
    <source>
        <dbReference type="EMBL" id="BCU54416.1"/>
    </source>
</evidence>
<dbReference type="Gene3D" id="1.10.3210.10">
    <property type="entry name" value="Hypothetical protein af1432"/>
    <property type="match status" value="1"/>
</dbReference>
<dbReference type="PROSITE" id="PS51833">
    <property type="entry name" value="HDOD"/>
    <property type="match status" value="1"/>
</dbReference>
<protein>
    <submittedName>
        <fullName evidence="3">Diguanylate phosphodiesterase</fullName>
    </submittedName>
</protein>
<dbReference type="SMART" id="SM00052">
    <property type="entry name" value="EAL"/>
    <property type="match status" value="1"/>
</dbReference>
<organism evidence="3 4">
    <name type="scientific">Enterobacter kobei</name>
    <dbReference type="NCBI Taxonomy" id="208224"/>
    <lineage>
        <taxon>Bacteria</taxon>
        <taxon>Pseudomonadati</taxon>
        <taxon>Pseudomonadota</taxon>
        <taxon>Gammaproteobacteria</taxon>
        <taxon>Enterobacterales</taxon>
        <taxon>Enterobacteriaceae</taxon>
        <taxon>Enterobacter</taxon>
        <taxon>Enterobacter cloacae complex</taxon>
    </lineage>
</organism>
<dbReference type="SUPFAM" id="SSF141868">
    <property type="entry name" value="EAL domain-like"/>
    <property type="match status" value="1"/>
</dbReference>
<dbReference type="EMBL" id="AP024590">
    <property type="protein sequence ID" value="BCU54416.1"/>
    <property type="molecule type" value="Genomic_DNA"/>
</dbReference>
<dbReference type="Pfam" id="PF08668">
    <property type="entry name" value="HDOD"/>
    <property type="match status" value="1"/>
</dbReference>
<feature type="domain" description="EAL" evidence="1">
    <location>
        <begin position="1"/>
        <end position="206"/>
    </location>
</feature>
<dbReference type="Pfam" id="PF00563">
    <property type="entry name" value="EAL"/>
    <property type="match status" value="1"/>
</dbReference>
<name>A0AA86IQI9_9ENTR</name>
<sequence>MFSFVARQAIFDENLNTFGYELLFRDSMTNQFPNVSPEHATAQLIEEQFLGVPTDRQSAASAVFVNFPYELLIKGLAETLPKDRVIIEILETAEPNPRLLESVKQLHKKGFRIALDDFSLSDNWNAFLPFVHIIKFDVRESTLQEIQSYILHHRTMLGETRFLAEKVETIEEFETCKNMGFTLFQGHFFSKPVIFKSKKIIQNQIIALKLIQEVNAESPDLIQIEELLKRDIALSFKIMRYAQNILYNARGIRGSRSQSIKDIVVYLGVTELRRFVLVACLTSFNSANTNEIYYLSLIRARFCELAANRLLGIHSSNDAFMVGLFSLLDVILEIPQEELIEQVVISADVRIALQERKGMLYQLVNLAQLYENRQWEEASLEAKKVGLTRGIVAEMITEATKWADEMPIGKPAKTGLARAPRWR</sequence>
<reference evidence="3" key="1">
    <citation type="submission" date="2021-04" db="EMBL/GenBank/DDBJ databases">
        <title>Difference and commonality of drug resistance evolution in various bacteria. and drug sensitivity profiles.</title>
        <authorList>
            <person name="Maeda T."/>
            <person name="Shibai A."/>
            <person name="Kawada K."/>
            <person name="Kotani H."/>
            <person name="Tarusawa Y."/>
            <person name="Tanabe K."/>
            <person name="Furusawa C."/>
        </authorList>
    </citation>
    <scope>NUCLEOTIDE SEQUENCE</scope>
    <source>
        <strain evidence="3">JCM 8580</strain>
    </source>
</reference>
<dbReference type="InterPro" id="IPR001633">
    <property type="entry name" value="EAL_dom"/>
</dbReference>
<dbReference type="AlphaFoldDB" id="A0AA86IQI9"/>